<evidence type="ECO:0000313" key="2">
    <source>
        <dbReference type="EMBL" id="KAF1938624.1"/>
    </source>
</evidence>
<dbReference type="EMBL" id="ML976099">
    <property type="protein sequence ID" value="KAF1938624.1"/>
    <property type="molecule type" value="Genomic_DNA"/>
</dbReference>
<sequence length="78" mass="8748">MKTLGELDDESMERVIRSLREMHAEGKRHAQGLKDGELKDGKANDAEIEDGRELKDGEAKDGKLKDPEIKDGEAEKKQ</sequence>
<dbReference type="Proteomes" id="UP000800038">
    <property type="component" value="Unassembled WGS sequence"/>
</dbReference>
<gene>
    <name evidence="2" type="ORF">EJ02DRAFT_425516</name>
</gene>
<feature type="region of interest" description="Disordered" evidence="1">
    <location>
        <begin position="24"/>
        <end position="78"/>
    </location>
</feature>
<accession>A0A6A5SG32</accession>
<name>A0A6A5SG32_9PLEO</name>
<dbReference type="OrthoDB" id="434092at2759"/>
<reference evidence="2" key="1">
    <citation type="journal article" date="2020" name="Stud. Mycol.">
        <title>101 Dothideomycetes genomes: a test case for predicting lifestyles and emergence of pathogens.</title>
        <authorList>
            <person name="Haridas S."/>
            <person name="Albert R."/>
            <person name="Binder M."/>
            <person name="Bloem J."/>
            <person name="Labutti K."/>
            <person name="Salamov A."/>
            <person name="Andreopoulos B."/>
            <person name="Baker S."/>
            <person name="Barry K."/>
            <person name="Bills G."/>
            <person name="Bluhm B."/>
            <person name="Cannon C."/>
            <person name="Castanera R."/>
            <person name="Culley D."/>
            <person name="Daum C."/>
            <person name="Ezra D."/>
            <person name="Gonzalez J."/>
            <person name="Henrissat B."/>
            <person name="Kuo A."/>
            <person name="Liang C."/>
            <person name="Lipzen A."/>
            <person name="Lutzoni F."/>
            <person name="Magnuson J."/>
            <person name="Mondo S."/>
            <person name="Nolan M."/>
            <person name="Ohm R."/>
            <person name="Pangilinan J."/>
            <person name="Park H.-J."/>
            <person name="Ramirez L."/>
            <person name="Alfaro M."/>
            <person name="Sun H."/>
            <person name="Tritt A."/>
            <person name="Yoshinaga Y."/>
            <person name="Zwiers L.-H."/>
            <person name="Turgeon B."/>
            <person name="Goodwin S."/>
            <person name="Spatafora J."/>
            <person name="Crous P."/>
            <person name="Grigoriev I."/>
        </authorList>
    </citation>
    <scope>NUCLEOTIDE SEQUENCE</scope>
    <source>
        <strain evidence="2">CBS 161.51</strain>
    </source>
</reference>
<dbReference type="AlphaFoldDB" id="A0A6A5SG32"/>
<evidence type="ECO:0000313" key="3">
    <source>
        <dbReference type="Proteomes" id="UP000800038"/>
    </source>
</evidence>
<evidence type="ECO:0000256" key="1">
    <source>
        <dbReference type="SAM" id="MobiDB-lite"/>
    </source>
</evidence>
<organism evidence="2 3">
    <name type="scientific">Clathrospora elynae</name>
    <dbReference type="NCBI Taxonomy" id="706981"/>
    <lineage>
        <taxon>Eukaryota</taxon>
        <taxon>Fungi</taxon>
        <taxon>Dikarya</taxon>
        <taxon>Ascomycota</taxon>
        <taxon>Pezizomycotina</taxon>
        <taxon>Dothideomycetes</taxon>
        <taxon>Pleosporomycetidae</taxon>
        <taxon>Pleosporales</taxon>
        <taxon>Diademaceae</taxon>
        <taxon>Clathrospora</taxon>
    </lineage>
</organism>
<proteinExistence type="predicted"/>
<keyword evidence="3" id="KW-1185">Reference proteome</keyword>
<protein>
    <submittedName>
        <fullName evidence="2">Uncharacterized protein</fullName>
    </submittedName>
</protein>